<comment type="caution">
    <text evidence="2">The sequence shown here is derived from an EMBL/GenBank/DDBJ whole genome shotgun (WGS) entry which is preliminary data.</text>
</comment>
<evidence type="ECO:0008006" key="4">
    <source>
        <dbReference type="Google" id="ProtNLM"/>
    </source>
</evidence>
<protein>
    <recommendedName>
        <fullName evidence="4">Lipoprotein LpqB beta-propeller domain-containing protein</fullName>
    </recommendedName>
</protein>
<dbReference type="OrthoDB" id="3314906at2"/>
<dbReference type="InterPro" id="IPR015943">
    <property type="entry name" value="WD40/YVTN_repeat-like_dom_sf"/>
</dbReference>
<evidence type="ECO:0000256" key="1">
    <source>
        <dbReference type="SAM" id="SignalP"/>
    </source>
</evidence>
<dbReference type="InterPro" id="IPR011044">
    <property type="entry name" value="Quino_amine_DH_bsu"/>
</dbReference>
<dbReference type="RefSeq" id="WP_117229831.1">
    <property type="nucleotide sequence ID" value="NZ_CP061725.1"/>
</dbReference>
<dbReference type="EMBL" id="QVFU01000027">
    <property type="protein sequence ID" value="RFS44620.1"/>
    <property type="molecule type" value="Genomic_DNA"/>
</dbReference>
<feature type="chain" id="PRO_5016671191" description="Lipoprotein LpqB beta-propeller domain-containing protein" evidence="1">
    <location>
        <begin position="25"/>
        <end position="531"/>
    </location>
</feature>
<proteinExistence type="predicted"/>
<dbReference type="SUPFAM" id="SSF50969">
    <property type="entry name" value="YVTN repeat-like/Quinoprotein amine dehydrogenase"/>
    <property type="match status" value="1"/>
</dbReference>
<keyword evidence="1" id="KW-0732">Signal</keyword>
<evidence type="ECO:0000313" key="3">
    <source>
        <dbReference type="Proteomes" id="UP000262621"/>
    </source>
</evidence>
<accession>A0A372FVT3</accession>
<gene>
    <name evidence="2" type="ORF">D0Q02_21515</name>
</gene>
<name>A0A372FVT3_9ACTN</name>
<dbReference type="Gene3D" id="2.130.10.10">
    <property type="entry name" value="YVTN repeat-like/Quinoprotein amine dehydrogenase"/>
    <property type="match status" value="1"/>
</dbReference>
<dbReference type="AlphaFoldDB" id="A0A372FVT3"/>
<dbReference type="PROSITE" id="PS51257">
    <property type="entry name" value="PROKAR_LIPOPROTEIN"/>
    <property type="match status" value="1"/>
</dbReference>
<organism evidence="2 3">
    <name type="scientific">Micromonospora craniellae</name>
    <dbReference type="NCBI Taxonomy" id="2294034"/>
    <lineage>
        <taxon>Bacteria</taxon>
        <taxon>Bacillati</taxon>
        <taxon>Actinomycetota</taxon>
        <taxon>Actinomycetes</taxon>
        <taxon>Micromonosporales</taxon>
        <taxon>Micromonosporaceae</taxon>
        <taxon>Micromonospora</taxon>
    </lineage>
</organism>
<keyword evidence="3" id="KW-1185">Reference proteome</keyword>
<sequence length="531" mass="54191">MTRTRWTALIAVAALATVAGCSDGAESELPVRAAPLPAEVRGLGAAVLAVPVSDERRSDLVGLLALDRFGDDVAGVTPARRHVNLALGDPRFPTVARGLAEDRRDALLVGGRLRDVTLPEHTSAREVTGVGAGLSITGFRCLTVSGEGAIAQPSVEAACTAAELGGVVWQDRPRSGYGGIDLRTGAASPPVTLPSYPIAASADGRYLAALTRERPRQLVVADTSNGRSRPTVPLGSGAVQGTMTEGGFAVLHLVDRLRTISVVAPDGAVRTLLSPVGEVAFAPDGRRAVVVDTRSDSRRLAVLDLSSGAVTPVADLPPMTGSVTATVSGDTALVVDVPFGPDRGEPTPRPTRAWSVRLSEATTTPHPNTPAASAVTVRKTDTPPAVASVVSALLFQPGGEMLTLSPDGTVTVAPPGATPTASLGGGVVLHTLVDADGEERADRVLVTDGSGGAAEVPTGAGDDQRVDQVILTPDGDHLLISLRPTRPRGQPSDLDAVVIARRDGSGDPVVVYRGAVLAGLGVEGDEHAATG</sequence>
<reference evidence="2 3" key="1">
    <citation type="submission" date="2018-08" db="EMBL/GenBank/DDBJ databases">
        <title>Verrucosispora craniellae sp. nov., isolated from a marine sponge in the South China Sea.</title>
        <authorList>
            <person name="Li L."/>
            <person name="Lin H.W."/>
        </authorList>
    </citation>
    <scope>NUCLEOTIDE SEQUENCE [LARGE SCALE GENOMIC DNA]</scope>
    <source>
        <strain evidence="2 3">LHW63014</strain>
    </source>
</reference>
<dbReference type="Proteomes" id="UP000262621">
    <property type="component" value="Unassembled WGS sequence"/>
</dbReference>
<evidence type="ECO:0000313" key="2">
    <source>
        <dbReference type="EMBL" id="RFS44620.1"/>
    </source>
</evidence>
<feature type="signal peptide" evidence="1">
    <location>
        <begin position="1"/>
        <end position="24"/>
    </location>
</feature>